<comment type="subcellular location">
    <subcellularLocation>
        <location evidence="1">Membrane</location>
        <topology evidence="1">Single-pass membrane protein</topology>
    </subcellularLocation>
</comment>
<keyword evidence="5 7" id="KW-0472">Membrane</keyword>
<feature type="transmembrane region" description="Helical" evidence="7">
    <location>
        <begin position="6"/>
        <end position="24"/>
    </location>
</feature>
<accession>A0A2G1URK4</accession>
<dbReference type="InterPro" id="IPR023353">
    <property type="entry name" value="LemA-like_dom_sf"/>
</dbReference>
<dbReference type="PANTHER" id="PTHR34478">
    <property type="entry name" value="PROTEIN LEMA"/>
    <property type="match status" value="1"/>
</dbReference>
<evidence type="ECO:0000256" key="5">
    <source>
        <dbReference type="ARBA" id="ARBA00023136"/>
    </source>
</evidence>
<dbReference type="SUPFAM" id="SSF140478">
    <property type="entry name" value="LemA-like"/>
    <property type="match status" value="1"/>
</dbReference>
<organism evidence="8 9">
    <name type="scientific">Marinobacter profundi</name>
    <dbReference type="NCBI Taxonomy" id="2666256"/>
    <lineage>
        <taxon>Bacteria</taxon>
        <taxon>Pseudomonadati</taxon>
        <taxon>Pseudomonadota</taxon>
        <taxon>Gammaproteobacteria</taxon>
        <taxon>Pseudomonadales</taxon>
        <taxon>Marinobacteraceae</taxon>
        <taxon>Marinobacter</taxon>
    </lineage>
</organism>
<evidence type="ECO:0000256" key="6">
    <source>
        <dbReference type="SAM" id="Coils"/>
    </source>
</evidence>
<evidence type="ECO:0000313" key="8">
    <source>
        <dbReference type="EMBL" id="PHQ17085.1"/>
    </source>
</evidence>
<evidence type="ECO:0000256" key="7">
    <source>
        <dbReference type="SAM" id="Phobius"/>
    </source>
</evidence>
<evidence type="ECO:0000313" key="9">
    <source>
        <dbReference type="Proteomes" id="UP000231409"/>
    </source>
</evidence>
<dbReference type="RefSeq" id="WP_099612764.1">
    <property type="nucleotide sequence ID" value="NZ_KZ319367.1"/>
</dbReference>
<dbReference type="AlphaFoldDB" id="A0A2G1URK4"/>
<name>A0A2G1URK4_9GAMM</name>
<dbReference type="GO" id="GO:0016020">
    <property type="term" value="C:membrane"/>
    <property type="evidence" value="ECO:0007669"/>
    <property type="project" value="UniProtKB-SubCell"/>
</dbReference>
<keyword evidence="3 7" id="KW-0812">Transmembrane</keyword>
<dbReference type="Pfam" id="PF04011">
    <property type="entry name" value="LemA"/>
    <property type="match status" value="1"/>
</dbReference>
<evidence type="ECO:0000256" key="1">
    <source>
        <dbReference type="ARBA" id="ARBA00004167"/>
    </source>
</evidence>
<comment type="caution">
    <text evidence="8">The sequence shown here is derived from an EMBL/GenBank/DDBJ whole genome shotgun (WGS) entry which is preliminary data.</text>
</comment>
<evidence type="ECO:0000256" key="2">
    <source>
        <dbReference type="ARBA" id="ARBA00008854"/>
    </source>
</evidence>
<sequence>MGTTTLIGLGVIAVFVIFVVMIYNRLVSLRNQFKNGFAQIDVQLQRRHDLIPNLVEAAKAYLQHERSTLTEVMEARNNAVSAQKDAARDPGEAGKMQRLGGAESLLTKALANFYAVAENYPELKANETIQQLMEELSSTENRVAFARQAYNDGVMTYNTYREQFPNNIIAGMFAFKPTAQLELESPEARRAPKVAF</sequence>
<reference evidence="8 9" key="1">
    <citation type="submission" date="2017-09" db="EMBL/GenBank/DDBJ databases">
        <title>The draft genome sequences of Marinobacter sp. PWS21.</title>
        <authorList>
            <person name="Cao J."/>
        </authorList>
    </citation>
    <scope>NUCLEOTIDE SEQUENCE [LARGE SCALE GENOMIC DNA]</scope>
    <source>
        <strain evidence="8 9">PWS21</strain>
    </source>
</reference>
<proteinExistence type="inferred from homology"/>
<dbReference type="Gene3D" id="1.20.1440.20">
    <property type="entry name" value="LemA-like domain"/>
    <property type="match status" value="1"/>
</dbReference>
<evidence type="ECO:0000256" key="4">
    <source>
        <dbReference type="ARBA" id="ARBA00022989"/>
    </source>
</evidence>
<dbReference type="EMBL" id="NTFH01000001">
    <property type="protein sequence ID" value="PHQ17085.1"/>
    <property type="molecule type" value="Genomic_DNA"/>
</dbReference>
<feature type="coiled-coil region" evidence="6">
    <location>
        <begin position="122"/>
        <end position="149"/>
    </location>
</feature>
<dbReference type="Proteomes" id="UP000231409">
    <property type="component" value="Unassembled WGS sequence"/>
</dbReference>
<dbReference type="InterPro" id="IPR007156">
    <property type="entry name" value="MamQ_LemA"/>
</dbReference>
<keyword evidence="9" id="KW-1185">Reference proteome</keyword>
<keyword evidence="4 7" id="KW-1133">Transmembrane helix</keyword>
<dbReference type="PANTHER" id="PTHR34478:SF1">
    <property type="entry name" value="PROTEIN LEMA"/>
    <property type="match status" value="1"/>
</dbReference>
<evidence type="ECO:0008006" key="10">
    <source>
        <dbReference type="Google" id="ProtNLM"/>
    </source>
</evidence>
<evidence type="ECO:0000256" key="3">
    <source>
        <dbReference type="ARBA" id="ARBA00022692"/>
    </source>
</evidence>
<protein>
    <recommendedName>
        <fullName evidence="10">LemA family protein</fullName>
    </recommendedName>
</protein>
<comment type="similarity">
    <text evidence="2">Belongs to the LemA family.</text>
</comment>
<gene>
    <name evidence="8" type="ORF">CLH61_00545</name>
</gene>
<keyword evidence="6" id="KW-0175">Coiled coil</keyword>